<evidence type="ECO:0000313" key="2">
    <source>
        <dbReference type="EMBL" id="CAH2350343.1"/>
    </source>
</evidence>
<dbReference type="Pfam" id="PF16860">
    <property type="entry name" value="CX9C"/>
    <property type="match status" value="1"/>
</dbReference>
<dbReference type="GO" id="GO:0005758">
    <property type="term" value="C:mitochondrial intermembrane space"/>
    <property type="evidence" value="ECO:0007669"/>
    <property type="project" value="TreeGrafter"/>
</dbReference>
<organism evidence="2 3">
    <name type="scientific">[Candida] railenensis</name>
    <dbReference type="NCBI Taxonomy" id="45579"/>
    <lineage>
        <taxon>Eukaryota</taxon>
        <taxon>Fungi</taxon>
        <taxon>Dikarya</taxon>
        <taxon>Ascomycota</taxon>
        <taxon>Saccharomycotina</taxon>
        <taxon>Pichiomycetes</taxon>
        <taxon>Debaryomycetaceae</taxon>
        <taxon>Kurtzmaniella</taxon>
    </lineage>
</organism>
<feature type="domain" description="IMS import disulfide relay-system CHCH-CHCH-like Cx9C" evidence="1">
    <location>
        <begin position="13"/>
        <end position="56"/>
    </location>
</feature>
<protein>
    <submittedName>
        <fullName evidence="2">Mitochondrial intermembrane space cysteine motif-containing protein Mix14p</fullName>
    </submittedName>
</protein>
<evidence type="ECO:0000313" key="3">
    <source>
        <dbReference type="Proteomes" id="UP000837801"/>
    </source>
</evidence>
<dbReference type="PANTHER" id="PTHR47106:SF1">
    <property type="entry name" value="COILED-COIL-HELIX-COILED-COIL-HELIX DOMAIN-CONTAINING PROTEIN 5"/>
    <property type="match status" value="1"/>
</dbReference>
<dbReference type="PANTHER" id="PTHR47106">
    <property type="entry name" value="COILED-COIL-HELIX-COILED-COIL-HELIX DOMAIN-CONTAINING PROTEIN 5"/>
    <property type="match status" value="1"/>
</dbReference>
<sequence>MSGKSGLLDQLLIEDIARNCPQEYLAFHQCMGRSTPDENNCALQQYNLAGCIKKSVPAFQRIQSICAGKLQAYEACLRTSGSKKKCEFELKDLRDCASGSLN</sequence>
<reference evidence="2" key="1">
    <citation type="submission" date="2022-03" db="EMBL/GenBank/DDBJ databases">
        <authorList>
            <person name="Legras J.-L."/>
            <person name="Devillers H."/>
            <person name="Grondin C."/>
        </authorList>
    </citation>
    <scope>NUCLEOTIDE SEQUENCE</scope>
    <source>
        <strain evidence="2">CLIB 1423</strain>
    </source>
</reference>
<dbReference type="InterPro" id="IPR052848">
    <property type="entry name" value="CHCH_domain-containing_protein"/>
</dbReference>
<dbReference type="AlphaFoldDB" id="A0A9P0QJL5"/>
<name>A0A9P0QJL5_9ASCO</name>
<dbReference type="InterPro" id="IPR031731">
    <property type="entry name" value="CX9C"/>
</dbReference>
<dbReference type="GO" id="GO:0045333">
    <property type="term" value="P:cellular respiration"/>
    <property type="evidence" value="ECO:0007669"/>
    <property type="project" value="TreeGrafter"/>
</dbReference>
<accession>A0A9P0QJL5</accession>
<keyword evidence="3" id="KW-1185">Reference proteome</keyword>
<proteinExistence type="predicted"/>
<comment type="caution">
    <text evidence="2">The sequence shown here is derived from an EMBL/GenBank/DDBJ whole genome shotgun (WGS) entry which is preliminary data.</text>
</comment>
<dbReference type="OrthoDB" id="276296at2759"/>
<dbReference type="EMBL" id="CAKXYY010000001">
    <property type="protein sequence ID" value="CAH2350343.1"/>
    <property type="molecule type" value="Genomic_DNA"/>
</dbReference>
<gene>
    <name evidence="2" type="ORF">CLIB1423_01S07954</name>
</gene>
<evidence type="ECO:0000259" key="1">
    <source>
        <dbReference type="Pfam" id="PF16860"/>
    </source>
</evidence>
<dbReference type="Proteomes" id="UP000837801">
    <property type="component" value="Unassembled WGS sequence"/>
</dbReference>
<dbReference type="Gene3D" id="1.10.287.2900">
    <property type="match status" value="1"/>
</dbReference>